<feature type="region of interest" description="Disordered" evidence="1">
    <location>
        <begin position="733"/>
        <end position="783"/>
    </location>
</feature>
<comment type="caution">
    <text evidence="2">The sequence shown here is derived from an EMBL/GenBank/DDBJ whole genome shotgun (WGS) entry which is preliminary data.</text>
</comment>
<feature type="compositionally biased region" description="Polar residues" evidence="1">
    <location>
        <begin position="294"/>
        <end position="304"/>
    </location>
</feature>
<feature type="compositionally biased region" description="Basic residues" evidence="1">
    <location>
        <begin position="541"/>
        <end position="550"/>
    </location>
</feature>
<feature type="compositionally biased region" description="Basic and acidic residues" evidence="1">
    <location>
        <begin position="271"/>
        <end position="293"/>
    </location>
</feature>
<evidence type="ECO:0000256" key="1">
    <source>
        <dbReference type="SAM" id="MobiDB-lite"/>
    </source>
</evidence>
<keyword evidence="3" id="KW-1185">Reference proteome</keyword>
<feature type="compositionally biased region" description="Polar residues" evidence="1">
    <location>
        <begin position="733"/>
        <end position="747"/>
    </location>
</feature>
<feature type="region of interest" description="Disordered" evidence="1">
    <location>
        <begin position="836"/>
        <end position="1016"/>
    </location>
</feature>
<feature type="compositionally biased region" description="Polar residues" evidence="1">
    <location>
        <begin position="380"/>
        <end position="399"/>
    </location>
</feature>
<feature type="compositionally biased region" description="Polar residues" evidence="1">
    <location>
        <begin position="981"/>
        <end position="1012"/>
    </location>
</feature>
<feature type="compositionally biased region" description="Basic and acidic residues" evidence="1">
    <location>
        <begin position="413"/>
        <end position="426"/>
    </location>
</feature>
<evidence type="ECO:0000313" key="2">
    <source>
        <dbReference type="EMBL" id="TDH04702.1"/>
    </source>
</evidence>
<feature type="compositionally biased region" description="Basic and acidic residues" evidence="1">
    <location>
        <begin position="474"/>
        <end position="492"/>
    </location>
</feature>
<name>A0A484CLX2_PERFV</name>
<protein>
    <submittedName>
        <fullName evidence="2">Uncharacterized protein</fullName>
    </submittedName>
</protein>
<accession>A0A484CLX2</accession>
<dbReference type="Proteomes" id="UP000295070">
    <property type="component" value="Chromosome 13"/>
</dbReference>
<feature type="region of interest" description="Disordered" evidence="1">
    <location>
        <begin position="46"/>
        <end position="129"/>
    </location>
</feature>
<feature type="compositionally biased region" description="Basic residues" evidence="1">
    <location>
        <begin position="493"/>
        <end position="503"/>
    </location>
</feature>
<feature type="compositionally biased region" description="Basic and acidic residues" evidence="1">
    <location>
        <begin position="504"/>
        <end position="524"/>
    </location>
</feature>
<organism evidence="2 3">
    <name type="scientific">Perca flavescens</name>
    <name type="common">American yellow perch</name>
    <name type="synonym">Morone flavescens</name>
    <dbReference type="NCBI Taxonomy" id="8167"/>
    <lineage>
        <taxon>Eukaryota</taxon>
        <taxon>Metazoa</taxon>
        <taxon>Chordata</taxon>
        <taxon>Craniata</taxon>
        <taxon>Vertebrata</taxon>
        <taxon>Euteleostomi</taxon>
        <taxon>Actinopterygii</taxon>
        <taxon>Neopterygii</taxon>
        <taxon>Teleostei</taxon>
        <taxon>Neoteleostei</taxon>
        <taxon>Acanthomorphata</taxon>
        <taxon>Eupercaria</taxon>
        <taxon>Perciformes</taxon>
        <taxon>Percoidei</taxon>
        <taxon>Percidae</taxon>
        <taxon>Percinae</taxon>
        <taxon>Perca</taxon>
    </lineage>
</organism>
<feature type="compositionally biased region" description="Acidic residues" evidence="1">
    <location>
        <begin position="203"/>
        <end position="214"/>
    </location>
</feature>
<evidence type="ECO:0000313" key="3">
    <source>
        <dbReference type="Proteomes" id="UP000295070"/>
    </source>
</evidence>
<dbReference type="EMBL" id="SCKG01000013">
    <property type="protein sequence ID" value="TDH04702.1"/>
    <property type="molecule type" value="Genomic_DNA"/>
</dbReference>
<feature type="compositionally biased region" description="Basic and acidic residues" evidence="1">
    <location>
        <begin position="245"/>
        <end position="256"/>
    </location>
</feature>
<proteinExistence type="predicted"/>
<feature type="compositionally biased region" description="Basic and acidic residues" evidence="1">
    <location>
        <begin position="105"/>
        <end position="124"/>
    </location>
</feature>
<feature type="compositionally biased region" description="Polar residues" evidence="1">
    <location>
        <begin position="350"/>
        <end position="359"/>
    </location>
</feature>
<gene>
    <name evidence="2" type="ORF">EPR50_G00135520</name>
</gene>
<feature type="compositionally biased region" description="Basic residues" evidence="1">
    <location>
        <begin position="633"/>
        <end position="643"/>
    </location>
</feature>
<dbReference type="AlphaFoldDB" id="A0A484CLX2"/>
<feature type="compositionally biased region" description="Basic and acidic residues" evidence="1">
    <location>
        <begin position="317"/>
        <end position="326"/>
    </location>
</feature>
<feature type="region of interest" description="Disordered" evidence="1">
    <location>
        <begin position="188"/>
        <end position="657"/>
    </location>
</feature>
<reference evidence="2 3" key="1">
    <citation type="submission" date="2019-01" db="EMBL/GenBank/DDBJ databases">
        <title>A chromosome-scale genome assembly of the yellow perch, Perca flavescens.</title>
        <authorList>
            <person name="Feron R."/>
            <person name="Morvezen R."/>
            <person name="Bestin A."/>
            <person name="Haffray P."/>
            <person name="Klopp C."/>
            <person name="Zahm M."/>
            <person name="Cabau C."/>
            <person name="Roques C."/>
            <person name="Donnadieu C."/>
            <person name="Bouchez O."/>
            <person name="Christie M."/>
            <person name="Larson W."/>
            <person name="Guiguen Y."/>
        </authorList>
    </citation>
    <scope>NUCLEOTIDE SEQUENCE [LARGE SCALE GENOMIC DNA]</scope>
    <source>
        <strain evidence="2">YP-PL-M2</strain>
        <tissue evidence="2">Blood</tissue>
    </source>
</reference>
<sequence>MAGVPNSLTRTPSDPIAEVVSAESYHAILDTSPPDYVEKISRYLESSVGHRKQDKVSNGPAEAESDSGDSLFLTQKSVPEAVRSRRRRHYSLRSTPISPRDLEEELSRSEDSPSSSSHEESKTDKVKRRKKYTLPKYHFPFLPKRKCKLGSTLLAVQNTSLHHYVMGGFFNCVRELWQGYQREHLESSLPTVDLDGQDLSPLSEEDEGRSEDEDMKVVERKHFVAPSKAKSQQTWCKQLKRQKRREASNARRETSRGRRTKVIPVSSDTETPDHGESSCRVRGQRERDDEHATSDGNSTAQNRTPKTKRRLTQGNKASEEELRNDNDAAICEPRKPQRRHSARKGREASTAVTEPQTDVSHVEDLFQAGQARDRPESPNLLPSLSGLTRDTNNNDSICNETEVKRRKKKKKGHCESVDEGKSRSRGEPSGLHACLSVNTEVEETPSLSEDNRAETPAAQTSEQLESNENNGMENESRDDKILRQEERDLPDSKHKRKKRKKNKSSADVRQEDDGNLESDVRAEDSVFSVSCNIEDGGEEKKKKKKKKKRRSGEDVKHLQSGAVAEPLNDDAEKQKKKKKRKKEKELVVTEQCEEEEAASNRTLDSPPREQLEESGNCLENAAASQETSESSYVKRKKHKKKRQSSSNYATQDGEEGVDVSFCMDDSVTLAKGSGQSLKKKKKTIFEGLHISYTPEENQNNLNDTQNTKEGLEAQNAEMVTKKKKIGKILSRNVSEDTVAQGDDSVSVQEKEKKRTSSFLVADAEENDAQAHGEQNSRVWGAENPVVSAGDLEQLNDGVTKRKRKMSVEQHSVDFEYPNETCPSALLELTDTRLESKADAGLSPTEGAVVSKKKKKTKCEDEPCHLIPEGPPTATEDAESLRSTLNTCGPVSHKKKGKRGRSAETPHDSGACDQATKETLSLVERASASPETLQNRALNDTAVKKKKKKIKSTDKVLLEGKSLAESAELEPRRNKKKERNKQSTVPSITFSSPVVSETSLSKLEMSSSDNIMKTKQRKVKRRLLNPSEDFFTDC</sequence>
<feature type="compositionally biased region" description="Polar residues" evidence="1">
    <location>
        <begin position="928"/>
        <end position="937"/>
    </location>
</feature>